<evidence type="ECO:0000313" key="4">
    <source>
        <dbReference type="Proteomes" id="UP001152885"/>
    </source>
</evidence>
<dbReference type="PROSITE" id="PS51203">
    <property type="entry name" value="CS"/>
    <property type="match status" value="1"/>
</dbReference>
<dbReference type="Proteomes" id="UP001152885">
    <property type="component" value="Unassembled WGS sequence"/>
</dbReference>
<protein>
    <recommendedName>
        <fullName evidence="2">CS domain-containing protein</fullName>
    </recommendedName>
</protein>
<dbReference type="InterPro" id="IPR008978">
    <property type="entry name" value="HSP20-like_chaperone"/>
</dbReference>
<dbReference type="InterPro" id="IPR048696">
    <property type="entry name" value="SHQ1-like_CS"/>
</dbReference>
<dbReference type="InterPro" id="IPR007052">
    <property type="entry name" value="CS_dom"/>
</dbReference>
<dbReference type="GO" id="GO:0005737">
    <property type="term" value="C:cytoplasm"/>
    <property type="evidence" value="ECO:0007669"/>
    <property type="project" value="TreeGrafter"/>
</dbReference>
<feature type="domain" description="CS" evidence="2">
    <location>
        <begin position="1"/>
        <end position="92"/>
    </location>
</feature>
<comment type="similarity">
    <text evidence="1">Belongs to the SHQ1 family.</text>
</comment>
<dbReference type="EMBL" id="CANTUO010000001">
    <property type="protein sequence ID" value="CAI5756466.1"/>
    <property type="molecule type" value="Genomic_DNA"/>
</dbReference>
<name>A0A9W4X8P1_9ASCO</name>
<dbReference type="GO" id="GO:0000493">
    <property type="term" value="P:box H/ACA snoRNP assembly"/>
    <property type="evidence" value="ECO:0007669"/>
    <property type="project" value="InterPro"/>
</dbReference>
<dbReference type="FunFam" id="2.60.40.790:FF:000064">
    <property type="entry name" value="Protein SHQ1"/>
    <property type="match status" value="1"/>
</dbReference>
<sequence>MITPFFTIDQDDEFIYVDIKINHIRFNAPNIEMIIDNDLFIFSLPPYYLRLRFPFNCIDDDERSSSRYDSVTECVKVKLPKENKGQFFPDLDLTAKLLARSNENEKKPLKDEKPLIEELDVYNSKGQQAVKDFEEGEQFDWEIKQEEAKQDDNISNSNKYGFNNQYDSIIGVSVANGNDINELGDPENTPETDRIIERLIRENIKFDPEIYAADYIIEKYPTNDDDKLFQNLINWKNLITSKFLKWYKSQQALAESERDTIMPVEFSTKEQEQMMNLPKKSYLIEAAYKPEILILIICLLFSYHFDLRENEGEHNIESAWTIGKITPQISFLDSKLIIQNDVNVLKSAIIICTRRALSYPLHKSWNLILKVWQDVYYNLRGGKRLILKSLLDLKELFRFHDIYYVYDKIWLQDLCSYLISDNITELTIRNLAHDFKKQLDTLEKIDIIFEKVNTEKMEVDEGENEEVDEVDEMVALNLQEIEMMADQSFKEYQEQQ</sequence>
<dbReference type="GO" id="GO:0051082">
    <property type="term" value="F:unfolded protein binding"/>
    <property type="evidence" value="ECO:0007669"/>
    <property type="project" value="TreeGrafter"/>
</dbReference>
<dbReference type="SUPFAM" id="SSF49764">
    <property type="entry name" value="HSP20-like chaperones"/>
    <property type="match status" value="1"/>
</dbReference>
<reference evidence="3" key="1">
    <citation type="submission" date="2022-12" db="EMBL/GenBank/DDBJ databases">
        <authorList>
            <person name="Brejova B."/>
        </authorList>
    </citation>
    <scope>NUCLEOTIDE SEQUENCE</scope>
</reference>
<dbReference type="Pfam" id="PF04925">
    <property type="entry name" value="SHQ1"/>
    <property type="match status" value="1"/>
</dbReference>
<accession>A0A9W4X8P1</accession>
<proteinExistence type="inferred from homology"/>
<keyword evidence="4" id="KW-1185">Reference proteome</keyword>
<dbReference type="PANTHER" id="PTHR12967">
    <property type="entry name" value="PROTEIN SHQ1 HOMOLOG"/>
    <property type="match status" value="1"/>
</dbReference>
<dbReference type="InterPro" id="IPR007009">
    <property type="entry name" value="Shq1_C"/>
</dbReference>
<dbReference type="InterPro" id="IPR039742">
    <property type="entry name" value="Shq1"/>
</dbReference>
<evidence type="ECO:0000259" key="2">
    <source>
        <dbReference type="PROSITE" id="PS51203"/>
    </source>
</evidence>
<dbReference type="GO" id="GO:0005654">
    <property type="term" value="C:nucleoplasm"/>
    <property type="evidence" value="ECO:0007669"/>
    <property type="project" value="TreeGrafter"/>
</dbReference>
<evidence type="ECO:0000313" key="3">
    <source>
        <dbReference type="EMBL" id="CAI5756466.1"/>
    </source>
</evidence>
<dbReference type="PANTHER" id="PTHR12967:SF0">
    <property type="entry name" value="PROTEIN SHQ1 HOMOLOG"/>
    <property type="match status" value="1"/>
</dbReference>
<dbReference type="AlphaFoldDB" id="A0A9W4X8P1"/>
<dbReference type="Pfam" id="PF21413">
    <property type="entry name" value="SHQ1-like_CS"/>
    <property type="match status" value="1"/>
</dbReference>
<dbReference type="Gene3D" id="2.60.40.790">
    <property type="match status" value="1"/>
</dbReference>
<dbReference type="OrthoDB" id="73639at2759"/>
<organism evidence="3 4">
    <name type="scientific">Candida verbasci</name>
    <dbReference type="NCBI Taxonomy" id="1227364"/>
    <lineage>
        <taxon>Eukaryota</taxon>
        <taxon>Fungi</taxon>
        <taxon>Dikarya</taxon>
        <taxon>Ascomycota</taxon>
        <taxon>Saccharomycotina</taxon>
        <taxon>Pichiomycetes</taxon>
        <taxon>Debaryomycetaceae</taxon>
        <taxon>Candida/Lodderomyces clade</taxon>
        <taxon>Candida</taxon>
    </lineage>
</organism>
<comment type="caution">
    <text evidence="3">The sequence shown here is derived from an EMBL/GenBank/DDBJ whole genome shotgun (WGS) entry which is preliminary data.</text>
</comment>
<gene>
    <name evidence="3" type="ORF">CANVERA_P0982</name>
</gene>
<evidence type="ECO:0000256" key="1">
    <source>
        <dbReference type="ARBA" id="ARBA00005607"/>
    </source>
</evidence>